<organism evidence="2 3">
    <name type="scientific">Actinoplanes flavus</name>
    <dbReference type="NCBI Taxonomy" id="2820290"/>
    <lineage>
        <taxon>Bacteria</taxon>
        <taxon>Bacillati</taxon>
        <taxon>Actinomycetota</taxon>
        <taxon>Actinomycetes</taxon>
        <taxon>Micromonosporales</taxon>
        <taxon>Micromonosporaceae</taxon>
        <taxon>Actinoplanes</taxon>
    </lineage>
</organism>
<protein>
    <submittedName>
        <fullName evidence="2">GNAT family N-acetyltransferase</fullName>
    </submittedName>
</protein>
<evidence type="ECO:0000259" key="1">
    <source>
        <dbReference type="PROSITE" id="PS51186"/>
    </source>
</evidence>
<dbReference type="InterPro" id="IPR016181">
    <property type="entry name" value="Acyl_CoA_acyltransferase"/>
</dbReference>
<name>A0ABS3UZL0_9ACTN</name>
<dbReference type="EMBL" id="JAGFNS010000050">
    <property type="protein sequence ID" value="MBO3744019.1"/>
    <property type="molecule type" value="Genomic_DNA"/>
</dbReference>
<dbReference type="InterPro" id="IPR000182">
    <property type="entry name" value="GNAT_dom"/>
</dbReference>
<dbReference type="RefSeq" id="WP_208473254.1">
    <property type="nucleotide sequence ID" value="NZ_JAGFNS010000050.1"/>
</dbReference>
<dbReference type="Gene3D" id="3.40.630.30">
    <property type="match status" value="1"/>
</dbReference>
<proteinExistence type="predicted"/>
<sequence>MTIELVPRFTVDDHQLSALHARAFNGDSSDVQPWSQRLEKHALTWIGAFDADQLIGFVQVCWDGGSHAFLLDTAVDPEHQGHGIGAALVEAAVQEVRAAGCEWLHVDYEPHLEHFYLDKCRFQTTHAGLMRLK</sequence>
<gene>
    <name evidence="2" type="ORF">J5X75_41645</name>
</gene>
<accession>A0ABS3UZL0</accession>
<evidence type="ECO:0000313" key="2">
    <source>
        <dbReference type="EMBL" id="MBO3744019.1"/>
    </source>
</evidence>
<comment type="caution">
    <text evidence="2">The sequence shown here is derived from an EMBL/GenBank/DDBJ whole genome shotgun (WGS) entry which is preliminary data.</text>
</comment>
<dbReference type="PROSITE" id="PS51186">
    <property type="entry name" value="GNAT"/>
    <property type="match status" value="1"/>
</dbReference>
<reference evidence="2 3" key="1">
    <citation type="submission" date="2021-03" db="EMBL/GenBank/DDBJ databases">
        <title>Actinoplanes flavus sp. nov., a novel actinomycete isolated from Coconut Palm rhizosphere soil.</title>
        <authorList>
            <person name="Luo X."/>
        </authorList>
    </citation>
    <scope>NUCLEOTIDE SEQUENCE [LARGE SCALE GENOMIC DNA]</scope>
    <source>
        <strain evidence="2 3">NEAU-H7</strain>
    </source>
</reference>
<feature type="domain" description="N-acetyltransferase" evidence="1">
    <location>
        <begin position="3"/>
        <end position="133"/>
    </location>
</feature>
<evidence type="ECO:0000313" key="3">
    <source>
        <dbReference type="Proteomes" id="UP000679690"/>
    </source>
</evidence>
<dbReference type="Pfam" id="PF00583">
    <property type="entry name" value="Acetyltransf_1"/>
    <property type="match status" value="1"/>
</dbReference>
<dbReference type="Proteomes" id="UP000679690">
    <property type="component" value="Unassembled WGS sequence"/>
</dbReference>
<dbReference type="CDD" id="cd04301">
    <property type="entry name" value="NAT_SF"/>
    <property type="match status" value="1"/>
</dbReference>
<dbReference type="SUPFAM" id="SSF55729">
    <property type="entry name" value="Acyl-CoA N-acyltransferases (Nat)"/>
    <property type="match status" value="1"/>
</dbReference>
<keyword evidence="3" id="KW-1185">Reference proteome</keyword>